<dbReference type="PANTHER" id="PTHR48081">
    <property type="entry name" value="AB HYDROLASE SUPERFAMILY PROTEIN C4A8.06C"/>
    <property type="match status" value="1"/>
</dbReference>
<dbReference type="InterPro" id="IPR029058">
    <property type="entry name" value="AB_hydrolase_fold"/>
</dbReference>
<accession>A0A2W7ITB5</accession>
<comment type="caution">
    <text evidence="3">The sequence shown here is derived from an EMBL/GenBank/DDBJ whole genome shotgun (WGS) entry which is preliminary data.</text>
</comment>
<dbReference type="GO" id="GO:0016787">
    <property type="term" value="F:hydrolase activity"/>
    <property type="evidence" value="ECO:0007669"/>
    <property type="project" value="UniProtKB-KW"/>
</dbReference>
<dbReference type="Gene3D" id="3.40.50.1820">
    <property type="entry name" value="alpha/beta hydrolase"/>
    <property type="match status" value="1"/>
</dbReference>
<protein>
    <submittedName>
        <fullName evidence="3">Acetyl esterase/lipase</fullName>
    </submittedName>
</protein>
<dbReference type="InterPro" id="IPR050300">
    <property type="entry name" value="GDXG_lipolytic_enzyme"/>
</dbReference>
<feature type="domain" description="BD-FAE-like" evidence="2">
    <location>
        <begin position="70"/>
        <end position="161"/>
    </location>
</feature>
<dbReference type="AlphaFoldDB" id="A0A2W7ITB5"/>
<name>A0A2W7ITB5_9PROT</name>
<dbReference type="SUPFAM" id="SSF53474">
    <property type="entry name" value="alpha/beta-Hydrolases"/>
    <property type="match status" value="1"/>
</dbReference>
<evidence type="ECO:0000313" key="4">
    <source>
        <dbReference type="Proteomes" id="UP000249688"/>
    </source>
</evidence>
<dbReference type="PANTHER" id="PTHR48081:SF33">
    <property type="entry name" value="KYNURENINE FORMAMIDASE"/>
    <property type="match status" value="1"/>
</dbReference>
<dbReference type="RefSeq" id="WP_281271331.1">
    <property type="nucleotide sequence ID" value="NZ_QKYU01000002.1"/>
</dbReference>
<dbReference type="InterPro" id="IPR049492">
    <property type="entry name" value="BD-FAE-like_dom"/>
</dbReference>
<dbReference type="Pfam" id="PF20434">
    <property type="entry name" value="BD-FAE"/>
    <property type="match status" value="1"/>
</dbReference>
<reference evidence="3 4" key="1">
    <citation type="submission" date="2018-06" db="EMBL/GenBank/DDBJ databases">
        <title>Genomic Encyclopedia of Archaeal and Bacterial Type Strains, Phase II (KMG-II): from individual species to whole genera.</title>
        <authorList>
            <person name="Goeker M."/>
        </authorList>
    </citation>
    <scope>NUCLEOTIDE SEQUENCE [LARGE SCALE GENOMIC DNA]</scope>
    <source>
        <strain evidence="3 4">DSM 24525</strain>
    </source>
</reference>
<dbReference type="EMBL" id="QKYU01000002">
    <property type="protein sequence ID" value="PZW50499.1"/>
    <property type="molecule type" value="Genomic_DNA"/>
</dbReference>
<evidence type="ECO:0000259" key="2">
    <source>
        <dbReference type="Pfam" id="PF20434"/>
    </source>
</evidence>
<dbReference type="Proteomes" id="UP000249688">
    <property type="component" value="Unassembled WGS sequence"/>
</dbReference>
<sequence>MTKPEDWRGWDRETLSAAYNNSAAVAGSAATVAGWAADSKALRTARPAGLDKPYGATQREGWDLFPAADPAAPCLVFIHGGYWQRNAREGFSCIVEGALAKGWSAALPGYAIAPDASLTEITAQLRSAMDWLQAHGAANGIAGPVIVSGWSAGGHLAAMMADHPLVRGVLAISGVFDLAPIQGTALNDALSLTQAELLALSPQKLPLSATPIAVAYGGAELPELQRQSREFHALRAAAGAPGPLLPVPGADHFTILAELRAPGGSLLAAAEALLHG</sequence>
<organism evidence="3 4">
    <name type="scientific">Humitalea rosea</name>
    <dbReference type="NCBI Taxonomy" id="990373"/>
    <lineage>
        <taxon>Bacteria</taxon>
        <taxon>Pseudomonadati</taxon>
        <taxon>Pseudomonadota</taxon>
        <taxon>Alphaproteobacteria</taxon>
        <taxon>Acetobacterales</taxon>
        <taxon>Roseomonadaceae</taxon>
        <taxon>Humitalea</taxon>
    </lineage>
</organism>
<keyword evidence="1" id="KW-0378">Hydrolase</keyword>
<evidence type="ECO:0000256" key="1">
    <source>
        <dbReference type="ARBA" id="ARBA00022801"/>
    </source>
</evidence>
<proteinExistence type="predicted"/>
<evidence type="ECO:0000313" key="3">
    <source>
        <dbReference type="EMBL" id="PZW50499.1"/>
    </source>
</evidence>
<keyword evidence="4" id="KW-1185">Reference proteome</keyword>
<gene>
    <name evidence="3" type="ORF">C8P66_102187</name>
</gene>